<keyword evidence="5 9" id="KW-0479">Metal-binding</keyword>
<dbReference type="CDD" id="cd11069">
    <property type="entry name" value="CYP_FUM15-like"/>
    <property type="match status" value="1"/>
</dbReference>
<organism evidence="11 12">
    <name type="scientific">Thelephora terrestris</name>
    <dbReference type="NCBI Taxonomy" id="56493"/>
    <lineage>
        <taxon>Eukaryota</taxon>
        <taxon>Fungi</taxon>
        <taxon>Dikarya</taxon>
        <taxon>Basidiomycota</taxon>
        <taxon>Agaricomycotina</taxon>
        <taxon>Agaricomycetes</taxon>
        <taxon>Thelephorales</taxon>
        <taxon>Thelephoraceae</taxon>
        <taxon>Thelephora</taxon>
    </lineage>
</organism>
<dbReference type="InterPro" id="IPR017972">
    <property type="entry name" value="Cyt_P450_CS"/>
</dbReference>
<dbReference type="Proteomes" id="UP000736335">
    <property type="component" value="Unassembled WGS sequence"/>
</dbReference>
<dbReference type="OrthoDB" id="1470350at2759"/>
<keyword evidence="7 9" id="KW-0408">Iron</keyword>
<sequence>MDSRHATLAISVAFVAYTWYKCRRTSSISDIPGPKNPSWIYGHRWWWQSEEASVVEKRILEEYGAVARYNGSLGEDRLFIADPQAIYHILQGTSYLYEKPRVAMEMLALVLDKGLASVGGDAHKRQRRVISPAFGLVESKALYPYFARCANSIVDKWHEAISTKESEGAVVIDVHSWFAKATLDAIGAGAFDYDFGAVENTDNKFTKSYTNMTFAAFGRSSKGRLLMMELFKWAPAGFGTWMMERDKRPAMVNLRENRTYAHEVAAKLIEEKKQELEGGTSGKDLLSLLVKANSAARSDWRLDDEEIVSQVRTIMFAGHETTAKTLTFALWELAKNRHVQEKLRAEITETLGRIRARGDSDFAVDDFDSMPYLLAVGKEILRIYPVFMELSRTLKKDDVLPLSKPIVGVSGKVYKQLLVPAGTILTVSLLAYNLNKDLWGPDAYEFRPERWLDMNETFESPVGVYSNLLTFSGGNRSCIGWRFAVIEMHTFLVALVRHFDFSLPGNGREVRKMRPGLITPVIVGEEHKGPQLLLKVTALKNE</sequence>
<evidence type="ECO:0000256" key="7">
    <source>
        <dbReference type="ARBA" id="ARBA00023004"/>
    </source>
</evidence>
<evidence type="ECO:0000256" key="4">
    <source>
        <dbReference type="ARBA" id="ARBA00022617"/>
    </source>
</evidence>
<evidence type="ECO:0000256" key="6">
    <source>
        <dbReference type="ARBA" id="ARBA00023002"/>
    </source>
</evidence>
<reference evidence="11" key="1">
    <citation type="journal article" date="2020" name="Nat. Commun.">
        <title>Large-scale genome sequencing of mycorrhizal fungi provides insights into the early evolution of symbiotic traits.</title>
        <authorList>
            <person name="Miyauchi S."/>
            <person name="Kiss E."/>
            <person name="Kuo A."/>
            <person name="Drula E."/>
            <person name="Kohler A."/>
            <person name="Sanchez-Garcia M."/>
            <person name="Morin E."/>
            <person name="Andreopoulos B."/>
            <person name="Barry K.W."/>
            <person name="Bonito G."/>
            <person name="Buee M."/>
            <person name="Carver A."/>
            <person name="Chen C."/>
            <person name="Cichocki N."/>
            <person name="Clum A."/>
            <person name="Culley D."/>
            <person name="Crous P.W."/>
            <person name="Fauchery L."/>
            <person name="Girlanda M."/>
            <person name="Hayes R.D."/>
            <person name="Keri Z."/>
            <person name="LaButti K."/>
            <person name="Lipzen A."/>
            <person name="Lombard V."/>
            <person name="Magnuson J."/>
            <person name="Maillard F."/>
            <person name="Murat C."/>
            <person name="Nolan M."/>
            <person name="Ohm R.A."/>
            <person name="Pangilinan J."/>
            <person name="Pereira M.F."/>
            <person name="Perotto S."/>
            <person name="Peter M."/>
            <person name="Pfister S."/>
            <person name="Riley R."/>
            <person name="Sitrit Y."/>
            <person name="Stielow J.B."/>
            <person name="Szollosi G."/>
            <person name="Zifcakova L."/>
            <person name="Stursova M."/>
            <person name="Spatafora J.W."/>
            <person name="Tedersoo L."/>
            <person name="Vaario L.M."/>
            <person name="Yamada A."/>
            <person name="Yan M."/>
            <person name="Wang P."/>
            <person name="Xu J."/>
            <person name="Bruns T."/>
            <person name="Baldrian P."/>
            <person name="Vilgalys R."/>
            <person name="Dunand C."/>
            <person name="Henrissat B."/>
            <person name="Grigoriev I.V."/>
            <person name="Hibbett D."/>
            <person name="Nagy L.G."/>
            <person name="Martin F.M."/>
        </authorList>
    </citation>
    <scope>NUCLEOTIDE SEQUENCE</scope>
    <source>
        <strain evidence="11">UH-Tt-Lm1</strain>
    </source>
</reference>
<dbReference type="GO" id="GO:0020037">
    <property type="term" value="F:heme binding"/>
    <property type="evidence" value="ECO:0007669"/>
    <property type="project" value="InterPro"/>
</dbReference>
<proteinExistence type="inferred from homology"/>
<protein>
    <submittedName>
        <fullName evidence="11">Cytochrome P450</fullName>
    </submittedName>
</protein>
<reference evidence="11" key="2">
    <citation type="submission" date="2020-11" db="EMBL/GenBank/DDBJ databases">
        <authorList>
            <consortium name="DOE Joint Genome Institute"/>
            <person name="Kuo A."/>
            <person name="Miyauchi S."/>
            <person name="Kiss E."/>
            <person name="Drula E."/>
            <person name="Kohler A."/>
            <person name="Sanchez-Garcia M."/>
            <person name="Andreopoulos B."/>
            <person name="Barry K.W."/>
            <person name="Bonito G."/>
            <person name="Buee M."/>
            <person name="Carver A."/>
            <person name="Chen C."/>
            <person name="Cichocki N."/>
            <person name="Clum A."/>
            <person name="Culley D."/>
            <person name="Crous P.W."/>
            <person name="Fauchery L."/>
            <person name="Girlanda M."/>
            <person name="Hayes R."/>
            <person name="Keri Z."/>
            <person name="Labutti K."/>
            <person name="Lipzen A."/>
            <person name="Lombard V."/>
            <person name="Magnuson J."/>
            <person name="Maillard F."/>
            <person name="Morin E."/>
            <person name="Murat C."/>
            <person name="Nolan M."/>
            <person name="Ohm R."/>
            <person name="Pangilinan J."/>
            <person name="Pereira M."/>
            <person name="Perotto S."/>
            <person name="Peter M."/>
            <person name="Riley R."/>
            <person name="Sitrit Y."/>
            <person name="Stielow B."/>
            <person name="Szollosi G."/>
            <person name="Zifcakova L."/>
            <person name="Stursova M."/>
            <person name="Spatafora J.W."/>
            <person name="Tedersoo L."/>
            <person name="Vaario L.-M."/>
            <person name="Yamada A."/>
            <person name="Yan M."/>
            <person name="Wang P."/>
            <person name="Xu J."/>
            <person name="Bruns T."/>
            <person name="Baldrian P."/>
            <person name="Vilgalys R."/>
            <person name="Henrissat B."/>
            <person name="Grigoriev I.V."/>
            <person name="Hibbett D."/>
            <person name="Nagy L.G."/>
            <person name="Martin F.M."/>
        </authorList>
    </citation>
    <scope>NUCLEOTIDE SEQUENCE</scope>
    <source>
        <strain evidence="11">UH-Tt-Lm1</strain>
    </source>
</reference>
<dbReference type="GO" id="GO:0016705">
    <property type="term" value="F:oxidoreductase activity, acting on paired donors, with incorporation or reduction of molecular oxygen"/>
    <property type="evidence" value="ECO:0007669"/>
    <property type="project" value="InterPro"/>
</dbReference>
<evidence type="ECO:0000256" key="5">
    <source>
        <dbReference type="ARBA" id="ARBA00022723"/>
    </source>
</evidence>
<dbReference type="GO" id="GO:0004497">
    <property type="term" value="F:monooxygenase activity"/>
    <property type="evidence" value="ECO:0007669"/>
    <property type="project" value="UniProtKB-KW"/>
</dbReference>
<evidence type="ECO:0000313" key="12">
    <source>
        <dbReference type="Proteomes" id="UP000736335"/>
    </source>
</evidence>
<evidence type="ECO:0000256" key="2">
    <source>
        <dbReference type="ARBA" id="ARBA00005179"/>
    </source>
</evidence>
<evidence type="ECO:0000256" key="1">
    <source>
        <dbReference type="ARBA" id="ARBA00001971"/>
    </source>
</evidence>
<dbReference type="InterPro" id="IPR036396">
    <property type="entry name" value="Cyt_P450_sf"/>
</dbReference>
<evidence type="ECO:0000313" key="11">
    <source>
        <dbReference type="EMBL" id="KAF9785261.1"/>
    </source>
</evidence>
<keyword evidence="8 10" id="KW-0503">Monooxygenase</keyword>
<dbReference type="PANTHER" id="PTHR24305">
    <property type="entry name" value="CYTOCHROME P450"/>
    <property type="match status" value="1"/>
</dbReference>
<evidence type="ECO:0000256" key="10">
    <source>
        <dbReference type="RuleBase" id="RU000461"/>
    </source>
</evidence>
<comment type="similarity">
    <text evidence="3 10">Belongs to the cytochrome P450 family.</text>
</comment>
<keyword evidence="12" id="KW-1185">Reference proteome</keyword>
<dbReference type="InterPro" id="IPR001128">
    <property type="entry name" value="Cyt_P450"/>
</dbReference>
<dbReference type="Pfam" id="PF00067">
    <property type="entry name" value="p450"/>
    <property type="match status" value="1"/>
</dbReference>
<name>A0A9P6L6C3_9AGAM</name>
<comment type="cofactor">
    <cofactor evidence="1 9">
        <name>heme</name>
        <dbReference type="ChEBI" id="CHEBI:30413"/>
    </cofactor>
</comment>
<dbReference type="GO" id="GO:0005506">
    <property type="term" value="F:iron ion binding"/>
    <property type="evidence" value="ECO:0007669"/>
    <property type="project" value="InterPro"/>
</dbReference>
<evidence type="ECO:0000256" key="3">
    <source>
        <dbReference type="ARBA" id="ARBA00010617"/>
    </source>
</evidence>
<evidence type="ECO:0000256" key="9">
    <source>
        <dbReference type="PIRSR" id="PIRSR602401-1"/>
    </source>
</evidence>
<dbReference type="SUPFAM" id="SSF48264">
    <property type="entry name" value="Cytochrome P450"/>
    <property type="match status" value="1"/>
</dbReference>
<dbReference type="AlphaFoldDB" id="A0A9P6L6C3"/>
<comment type="pathway">
    <text evidence="2">Secondary metabolite biosynthesis.</text>
</comment>
<dbReference type="EMBL" id="WIUZ02000007">
    <property type="protein sequence ID" value="KAF9785261.1"/>
    <property type="molecule type" value="Genomic_DNA"/>
</dbReference>
<evidence type="ECO:0000256" key="8">
    <source>
        <dbReference type="ARBA" id="ARBA00023033"/>
    </source>
</evidence>
<dbReference type="PRINTS" id="PR00463">
    <property type="entry name" value="EP450I"/>
</dbReference>
<dbReference type="PRINTS" id="PR00385">
    <property type="entry name" value="P450"/>
</dbReference>
<gene>
    <name evidence="11" type="ORF">BJ322DRAFT_1108714</name>
</gene>
<dbReference type="InterPro" id="IPR002401">
    <property type="entry name" value="Cyt_P450_E_grp-I"/>
</dbReference>
<dbReference type="InterPro" id="IPR050121">
    <property type="entry name" value="Cytochrome_P450_monoxygenase"/>
</dbReference>
<keyword evidence="4 9" id="KW-0349">Heme</keyword>
<dbReference type="PANTHER" id="PTHR24305:SF166">
    <property type="entry name" value="CYTOCHROME P450 12A4, MITOCHONDRIAL-RELATED"/>
    <property type="match status" value="1"/>
</dbReference>
<dbReference type="Gene3D" id="1.10.630.10">
    <property type="entry name" value="Cytochrome P450"/>
    <property type="match status" value="1"/>
</dbReference>
<accession>A0A9P6L6C3</accession>
<keyword evidence="6 10" id="KW-0560">Oxidoreductase</keyword>
<feature type="binding site" description="axial binding residue" evidence="9">
    <location>
        <position position="478"/>
    </location>
    <ligand>
        <name>heme</name>
        <dbReference type="ChEBI" id="CHEBI:30413"/>
    </ligand>
    <ligandPart>
        <name>Fe</name>
        <dbReference type="ChEBI" id="CHEBI:18248"/>
    </ligandPart>
</feature>
<dbReference type="PROSITE" id="PS00086">
    <property type="entry name" value="CYTOCHROME_P450"/>
    <property type="match status" value="1"/>
</dbReference>
<comment type="caution">
    <text evidence="11">The sequence shown here is derived from an EMBL/GenBank/DDBJ whole genome shotgun (WGS) entry which is preliminary data.</text>
</comment>